<evidence type="ECO:0000313" key="2">
    <source>
        <dbReference type="Proteomes" id="UP000237271"/>
    </source>
</evidence>
<dbReference type="EMBL" id="NCKW01017052">
    <property type="protein sequence ID" value="POM59704.1"/>
    <property type="molecule type" value="Genomic_DNA"/>
</dbReference>
<sequence>MPARRKSVELSTKKEAIDWVGRYHMSTLVDAWKRSDQVTYTRAGNPRRQSIETVVSWVTMAWCQVPDSVVRMSVGKCGIYDKLAG</sequence>
<dbReference type="Proteomes" id="UP000237271">
    <property type="component" value="Unassembled WGS sequence"/>
</dbReference>
<organism evidence="1 2">
    <name type="scientific">Phytophthora palmivora</name>
    <dbReference type="NCBI Taxonomy" id="4796"/>
    <lineage>
        <taxon>Eukaryota</taxon>
        <taxon>Sar</taxon>
        <taxon>Stramenopiles</taxon>
        <taxon>Oomycota</taxon>
        <taxon>Peronosporomycetes</taxon>
        <taxon>Peronosporales</taxon>
        <taxon>Peronosporaceae</taxon>
        <taxon>Phytophthora</taxon>
    </lineage>
</organism>
<comment type="caution">
    <text evidence="1">The sequence shown here is derived from an EMBL/GenBank/DDBJ whole genome shotgun (WGS) entry which is preliminary data.</text>
</comment>
<dbReference type="AlphaFoldDB" id="A0A2P4X2D3"/>
<accession>A0A2P4X2D3</accession>
<keyword evidence="2" id="KW-1185">Reference proteome</keyword>
<evidence type="ECO:0000313" key="1">
    <source>
        <dbReference type="EMBL" id="POM59704.1"/>
    </source>
</evidence>
<reference evidence="1 2" key="1">
    <citation type="journal article" date="2017" name="Genome Biol. Evol.">
        <title>Phytophthora megakarya and P. palmivora, closely related causal agents of cacao black pod rot, underwent increases in genome sizes and gene numbers by different mechanisms.</title>
        <authorList>
            <person name="Ali S.S."/>
            <person name="Shao J."/>
            <person name="Lary D.J."/>
            <person name="Kronmiller B."/>
            <person name="Shen D."/>
            <person name="Strem M.D."/>
            <person name="Amoako-Attah I."/>
            <person name="Akrofi A.Y."/>
            <person name="Begoude B.A."/>
            <person name="Ten Hoopen G.M."/>
            <person name="Coulibaly K."/>
            <person name="Kebe B.I."/>
            <person name="Melnick R.L."/>
            <person name="Guiltinan M.J."/>
            <person name="Tyler B.M."/>
            <person name="Meinhardt L.W."/>
            <person name="Bailey B.A."/>
        </authorList>
    </citation>
    <scope>NUCLEOTIDE SEQUENCE [LARGE SCALE GENOMIC DNA]</scope>
    <source>
        <strain evidence="2">sbr112.9</strain>
    </source>
</reference>
<dbReference type="OrthoDB" id="114426at2759"/>
<protein>
    <submittedName>
        <fullName evidence="1">Pogo transposable element with KRAB domainlike</fullName>
    </submittedName>
</protein>
<gene>
    <name evidence="1" type="ORF">PHPALM_31526</name>
</gene>
<name>A0A2P4X2D3_9STRA</name>
<proteinExistence type="predicted"/>